<feature type="transmembrane region" description="Helical" evidence="6">
    <location>
        <begin position="108"/>
        <end position="127"/>
    </location>
</feature>
<evidence type="ECO:0000313" key="8">
    <source>
        <dbReference type="Proteomes" id="UP000262583"/>
    </source>
</evidence>
<dbReference type="Pfam" id="PF03706">
    <property type="entry name" value="LPG_synthase_TM"/>
    <property type="match status" value="1"/>
</dbReference>
<dbReference type="Proteomes" id="UP000262583">
    <property type="component" value="Chromosome"/>
</dbReference>
<feature type="transmembrane region" description="Helical" evidence="6">
    <location>
        <begin position="302"/>
        <end position="326"/>
    </location>
</feature>
<dbReference type="PANTHER" id="PTHR40277:SF1">
    <property type="entry name" value="BLL5419 PROTEIN"/>
    <property type="match status" value="1"/>
</dbReference>
<name>A0A2Z4Y7C7_SUMC1</name>
<accession>A0A2Z4Y7C7</accession>
<gene>
    <name evidence="7" type="ORF">BRCON_1528</name>
</gene>
<sequence length="353" mass="38098">MKPTRQKVRSYLPTVIRLLVSAALLWGVFHFADFKKSVGKAFSVPWLFALGGFCVFALGELLTILKWQYLLWKAGRKVPFLLLAKAVLVGNFYSMFLPTSVGGDVARVLMVGQASGGLSMSAATVFMQRNTGMGALLLIANVASWLPPLKIALFPSGLDVLNYVGVWFGLIAIAYVAINWVLISERVYMAVWKHLGPDGQAPVTRWQRVGTPLRTLHHAVRLCKGAWVGALALSVCTQLLDCTMAYLVGCGLGLGLSFTQFCVYVPAVTLAALLPITFNGVGLRESVYLVLMERSGIAKDQAVGLSLVHFAFMLILALAGGIWHVLAPLNATSTPNAEIPTQADSACSDSPDR</sequence>
<feature type="transmembrane region" description="Helical" evidence="6">
    <location>
        <begin position="12"/>
        <end position="32"/>
    </location>
</feature>
<evidence type="ECO:0000256" key="5">
    <source>
        <dbReference type="ARBA" id="ARBA00023136"/>
    </source>
</evidence>
<feature type="transmembrane region" description="Helical" evidence="6">
    <location>
        <begin position="134"/>
        <end position="154"/>
    </location>
</feature>
<evidence type="ECO:0000256" key="6">
    <source>
        <dbReference type="SAM" id="Phobius"/>
    </source>
</evidence>
<evidence type="ECO:0000256" key="1">
    <source>
        <dbReference type="ARBA" id="ARBA00004651"/>
    </source>
</evidence>
<feature type="transmembrane region" description="Helical" evidence="6">
    <location>
        <begin position="77"/>
        <end position="96"/>
    </location>
</feature>
<protein>
    <submittedName>
        <fullName evidence="7">Uncharacterized protein</fullName>
    </submittedName>
</protein>
<dbReference type="AlphaFoldDB" id="A0A2Z4Y7C7"/>
<evidence type="ECO:0000256" key="2">
    <source>
        <dbReference type="ARBA" id="ARBA00022475"/>
    </source>
</evidence>
<evidence type="ECO:0000313" key="7">
    <source>
        <dbReference type="EMBL" id="AXA36305.1"/>
    </source>
</evidence>
<feature type="transmembrane region" description="Helical" evidence="6">
    <location>
        <begin position="226"/>
        <end position="249"/>
    </location>
</feature>
<dbReference type="EMBL" id="CP030759">
    <property type="protein sequence ID" value="AXA36305.1"/>
    <property type="molecule type" value="Genomic_DNA"/>
</dbReference>
<comment type="subcellular location">
    <subcellularLocation>
        <location evidence="1">Cell membrane</location>
        <topology evidence="1">Multi-pass membrane protein</topology>
    </subcellularLocation>
</comment>
<feature type="transmembrane region" description="Helical" evidence="6">
    <location>
        <begin position="261"/>
        <end position="281"/>
    </location>
</feature>
<organism evidence="7 8">
    <name type="scientific">Sumerlaea chitinivorans</name>
    <dbReference type="NCBI Taxonomy" id="2250252"/>
    <lineage>
        <taxon>Bacteria</taxon>
        <taxon>Candidatus Sumerlaeota</taxon>
        <taxon>Candidatus Sumerlaeia</taxon>
        <taxon>Candidatus Sumerlaeales</taxon>
        <taxon>Candidatus Sumerlaeaceae</taxon>
        <taxon>Candidatus Sumerlaea</taxon>
    </lineage>
</organism>
<dbReference type="GO" id="GO:0005886">
    <property type="term" value="C:plasma membrane"/>
    <property type="evidence" value="ECO:0007669"/>
    <property type="project" value="UniProtKB-SubCell"/>
</dbReference>
<keyword evidence="2" id="KW-1003">Cell membrane</keyword>
<proteinExistence type="predicted"/>
<feature type="transmembrane region" description="Helical" evidence="6">
    <location>
        <begin position="160"/>
        <end position="183"/>
    </location>
</feature>
<dbReference type="KEGG" id="schv:BRCON_1528"/>
<dbReference type="InterPro" id="IPR022791">
    <property type="entry name" value="L-PG_synthase/AglD"/>
</dbReference>
<reference evidence="7 8" key="1">
    <citation type="submission" date="2018-05" db="EMBL/GenBank/DDBJ databases">
        <title>A metagenomic window into the 2 km-deep terrestrial subsurface aquifer revealed taxonomically and functionally diverse microbial community comprising novel uncultured bacterial lineages.</title>
        <authorList>
            <person name="Kadnikov V.V."/>
            <person name="Mardanov A.V."/>
            <person name="Beletsky A.V."/>
            <person name="Banks D."/>
            <person name="Pimenov N.V."/>
            <person name="Frank Y.A."/>
            <person name="Karnachuk O.V."/>
            <person name="Ravin N.V."/>
        </authorList>
    </citation>
    <scope>NUCLEOTIDE SEQUENCE [LARGE SCALE GENOMIC DNA]</scope>
    <source>
        <strain evidence="7">BY</strain>
    </source>
</reference>
<evidence type="ECO:0000256" key="3">
    <source>
        <dbReference type="ARBA" id="ARBA00022692"/>
    </source>
</evidence>
<feature type="transmembrane region" description="Helical" evidence="6">
    <location>
        <begin position="44"/>
        <end position="65"/>
    </location>
</feature>
<keyword evidence="3 6" id="KW-0812">Transmembrane</keyword>
<evidence type="ECO:0000256" key="4">
    <source>
        <dbReference type="ARBA" id="ARBA00022989"/>
    </source>
</evidence>
<keyword evidence="5 6" id="KW-0472">Membrane</keyword>
<dbReference type="PANTHER" id="PTHR40277">
    <property type="entry name" value="BLL5419 PROTEIN"/>
    <property type="match status" value="1"/>
</dbReference>
<keyword evidence="4 6" id="KW-1133">Transmembrane helix</keyword>